<dbReference type="SMART" id="SM00749">
    <property type="entry name" value="BON"/>
    <property type="match status" value="1"/>
</dbReference>
<dbReference type="PANTHER" id="PTHR34606:SF4">
    <property type="entry name" value="OUTER MEMBRANE LIPOPROTEIN DOLP"/>
    <property type="match status" value="1"/>
</dbReference>
<evidence type="ECO:0000256" key="1">
    <source>
        <dbReference type="ARBA" id="ARBA00022729"/>
    </source>
</evidence>
<dbReference type="Proteomes" id="UP000054858">
    <property type="component" value="Unassembled WGS sequence"/>
</dbReference>
<protein>
    <submittedName>
        <fullName evidence="3">Hemolysin, lipoprotein</fullName>
    </submittedName>
</protein>
<keyword evidence="3" id="KW-0449">Lipoprotein</keyword>
<reference evidence="3 4" key="1">
    <citation type="submission" date="2015-11" db="EMBL/GenBank/DDBJ databases">
        <title>Genomic analysis of 38 Legionella species identifies large and diverse effector repertoires.</title>
        <authorList>
            <person name="Burstein D."/>
            <person name="Amaro F."/>
            <person name="Zusman T."/>
            <person name="Lifshitz Z."/>
            <person name="Cohen O."/>
            <person name="Gilbert J.A."/>
            <person name="Pupko T."/>
            <person name="Shuman H.A."/>
            <person name="Segal G."/>
        </authorList>
    </citation>
    <scope>NUCLEOTIDE SEQUENCE [LARGE SCALE GENOMIC DNA]</scope>
    <source>
        <strain evidence="3 4">Oak Ridge-10</strain>
    </source>
</reference>
<dbReference type="EMBL" id="LNYP01000028">
    <property type="protein sequence ID" value="KTD38413.1"/>
    <property type="molecule type" value="Genomic_DNA"/>
</dbReference>
<evidence type="ECO:0000259" key="2">
    <source>
        <dbReference type="PROSITE" id="PS50914"/>
    </source>
</evidence>
<dbReference type="Pfam" id="PF04972">
    <property type="entry name" value="BON"/>
    <property type="match status" value="2"/>
</dbReference>
<dbReference type="InterPro" id="IPR007055">
    <property type="entry name" value="BON_dom"/>
</dbReference>
<evidence type="ECO:0000313" key="3">
    <source>
        <dbReference type="EMBL" id="KTD38413.1"/>
    </source>
</evidence>
<organism evidence="3 4">
    <name type="scientific">Legionella oakridgensis</name>
    <dbReference type="NCBI Taxonomy" id="29423"/>
    <lineage>
        <taxon>Bacteria</taxon>
        <taxon>Pseudomonadati</taxon>
        <taxon>Pseudomonadota</taxon>
        <taxon>Gammaproteobacteria</taxon>
        <taxon>Legionellales</taxon>
        <taxon>Legionellaceae</taxon>
        <taxon>Legionella</taxon>
    </lineage>
</organism>
<dbReference type="InterPro" id="IPR051686">
    <property type="entry name" value="Lipoprotein_DolP"/>
</dbReference>
<dbReference type="InterPro" id="IPR014004">
    <property type="entry name" value="Transpt-assoc_nodulatn_dom_bac"/>
</dbReference>
<name>A0A0W0X1G6_9GAMM</name>
<comment type="caution">
    <text evidence="3">The sequence shown here is derived from an EMBL/GenBank/DDBJ whole genome shotgun (WGS) entry which is preliminary data.</text>
</comment>
<dbReference type="PANTHER" id="PTHR34606">
    <property type="entry name" value="BON DOMAIN-CONTAINING PROTEIN"/>
    <property type="match status" value="1"/>
</dbReference>
<sequence>MSQDRLTALAKLLKFSGISRNMCGNSSKILFLFLITILLPGCLSSIWTGATLIYDRHNVYKQASDFQLTANASRALYGNGDKVFKCPDCSIDLAVFNGDILLTGHVPTMALRNEAQKRMMALSGYRRLFNQLSIRQRHDSLLQDSWITAKIRSQILADASINPKEFKIITTDQVVYLMGDVIPSQASRVILIARKTAGVKRVVKLFKYYNLSDQPTSQA</sequence>
<evidence type="ECO:0000313" key="4">
    <source>
        <dbReference type="Proteomes" id="UP000054858"/>
    </source>
</evidence>
<accession>A0A0W0X1G6</accession>
<keyword evidence="1" id="KW-0732">Signal</keyword>
<dbReference type="PROSITE" id="PS50914">
    <property type="entry name" value="BON"/>
    <property type="match status" value="1"/>
</dbReference>
<dbReference type="AlphaFoldDB" id="A0A0W0X1G6"/>
<proteinExistence type="predicted"/>
<dbReference type="PATRIC" id="fig|29423.5.peg.1420"/>
<feature type="domain" description="BON" evidence="2">
    <location>
        <begin position="143"/>
        <end position="213"/>
    </location>
</feature>
<gene>
    <name evidence="3" type="ORF">Loak_1358</name>
</gene>